<organism evidence="1 2">
    <name type="scientific">Nocardioides gansuensis</name>
    <dbReference type="NCBI Taxonomy" id="2138300"/>
    <lineage>
        <taxon>Bacteria</taxon>
        <taxon>Bacillati</taxon>
        <taxon>Actinomycetota</taxon>
        <taxon>Actinomycetes</taxon>
        <taxon>Propionibacteriales</taxon>
        <taxon>Nocardioidaceae</taxon>
        <taxon>Nocardioides</taxon>
    </lineage>
</organism>
<dbReference type="Proteomes" id="UP000246018">
    <property type="component" value="Unassembled WGS sequence"/>
</dbReference>
<name>A0A2T8FDE5_9ACTN</name>
<dbReference type="Gene3D" id="3.30.870.10">
    <property type="entry name" value="Endonuclease Chain A"/>
    <property type="match status" value="1"/>
</dbReference>
<dbReference type="AlphaFoldDB" id="A0A2T8FDE5"/>
<dbReference type="EMBL" id="QDGZ01000002">
    <property type="protein sequence ID" value="PVG83738.1"/>
    <property type="molecule type" value="Genomic_DNA"/>
</dbReference>
<keyword evidence="2" id="KW-1185">Reference proteome</keyword>
<dbReference type="RefSeq" id="WP_116571211.1">
    <property type="nucleotide sequence ID" value="NZ_QDGZ01000002.1"/>
</dbReference>
<proteinExistence type="predicted"/>
<reference evidence="1 2" key="1">
    <citation type="submission" date="2018-04" db="EMBL/GenBank/DDBJ databases">
        <title>Genome of Nocardioides gansuensis WSJ-1.</title>
        <authorList>
            <person name="Wu S."/>
            <person name="Wang G."/>
        </authorList>
    </citation>
    <scope>NUCLEOTIDE SEQUENCE [LARGE SCALE GENOMIC DNA]</scope>
    <source>
        <strain evidence="1 2">WSJ-1</strain>
    </source>
</reference>
<sequence>MTLELREAALLVDALKAPPGMDITAAVGTTYTLDLASLLAIPVAASFTSAMTPDEEEPASLLETIRRYADATVLFCQAGAISVPPRYRAAMTFVEESVVEIRKPKGGIFHPKFWAVRFEGGGRQTHRILVMSRNLTFDRALDVIVRLDEDPETENIVDVAELVQLLRDLPSQNAARPVAKRQRDLVASLADSLGVARFAAPAPFDSGRLLVGRPGKGRQPFHKSCDHALGVSPFLTQNAVKRFVATADTWVGIVSRREALDRVANALADVEEVLRVKDVVLNAQESADVVLSDTVVAPEVSDAEAEPSRDPIQHASTRGLHAKLYVQDVGSRSTVWLGSANLTTPGFGGNFETLVQLEGPKRLVGVDALLDPARRRRDLSMLVEDHVLPETLPAAVEDEQEITEFEGLALELASAQVDVALTAQSGMWQAELRITPCPRLEELTASARLLSLKEGDFVTVDDGAAQWNGLDLTAITPFVVLRLQGPSRSRMMLVRANLTGDPPHRRGAILARAISSPEDFLRYLAALLGHPDDAMPPDDPGHGLGDRSKWLRGLRADRILEDLLTTVARAPKRLDTLHETLLQLDAHPETRDYVSDEFREVWRSVRAALARRRA</sequence>
<comment type="caution">
    <text evidence="1">The sequence shown here is derived from an EMBL/GenBank/DDBJ whole genome shotgun (WGS) entry which is preliminary data.</text>
</comment>
<evidence type="ECO:0008006" key="3">
    <source>
        <dbReference type="Google" id="ProtNLM"/>
    </source>
</evidence>
<evidence type="ECO:0000313" key="2">
    <source>
        <dbReference type="Proteomes" id="UP000246018"/>
    </source>
</evidence>
<protein>
    <recommendedName>
        <fullName evidence="3">PLD phosphodiesterase domain-containing protein</fullName>
    </recommendedName>
</protein>
<evidence type="ECO:0000313" key="1">
    <source>
        <dbReference type="EMBL" id="PVG83738.1"/>
    </source>
</evidence>
<dbReference type="OrthoDB" id="369674at2"/>
<gene>
    <name evidence="1" type="ORF">DDE18_05320</name>
</gene>
<accession>A0A2T8FDE5</accession>